<evidence type="ECO:0000313" key="1">
    <source>
        <dbReference type="EMBL" id="QHT96056.1"/>
    </source>
</evidence>
<proteinExistence type="predicted"/>
<sequence>MDIISATIIPDNKIVDLNLYILDPLSVIIKLAILSNKAIGTKIHIDKNVIYFQEPGPFQSLCRIYYNDNKTDLQYIYNPIEIACKNYLSKQSIQQNPKIKDLFKCAQNGLTKLTETYKSCSMIRICLYYYIALIANYLDEKMNDALFKKDHMTPFYNQEMLTNLYSVWSQERIRIVLNLTNFLINDEQAESNVKSLETIMENIDKEIQGLV</sequence>
<reference evidence="1" key="1">
    <citation type="journal article" date="2020" name="Nature">
        <title>Giant virus diversity and host interactions through global metagenomics.</title>
        <authorList>
            <person name="Schulz F."/>
            <person name="Roux S."/>
            <person name="Paez-Espino D."/>
            <person name="Jungbluth S."/>
            <person name="Walsh D.A."/>
            <person name="Denef V.J."/>
            <person name="McMahon K.D."/>
            <person name="Konstantinidis K.T."/>
            <person name="Eloe-Fadrosh E.A."/>
            <person name="Kyrpides N.C."/>
            <person name="Woyke T."/>
        </authorList>
    </citation>
    <scope>NUCLEOTIDE SEQUENCE</scope>
    <source>
        <strain evidence="1">GVMAG-M-3300024301-20</strain>
    </source>
</reference>
<organism evidence="1">
    <name type="scientific">viral metagenome</name>
    <dbReference type="NCBI Taxonomy" id="1070528"/>
    <lineage>
        <taxon>unclassified sequences</taxon>
        <taxon>metagenomes</taxon>
        <taxon>organismal metagenomes</taxon>
    </lineage>
</organism>
<dbReference type="EMBL" id="MN740251">
    <property type="protein sequence ID" value="QHT96056.1"/>
    <property type="molecule type" value="Genomic_DNA"/>
</dbReference>
<protein>
    <submittedName>
        <fullName evidence="1">Uncharacterized protein</fullName>
    </submittedName>
</protein>
<accession>A0A6C0IUI5</accession>
<name>A0A6C0IUI5_9ZZZZ</name>
<dbReference type="AlphaFoldDB" id="A0A6C0IUI5"/>